<evidence type="ECO:0000313" key="6">
    <source>
        <dbReference type="EMBL" id="KAK5091761.1"/>
    </source>
</evidence>
<reference evidence="6 7" key="1">
    <citation type="submission" date="2023-08" db="EMBL/GenBank/DDBJ databases">
        <title>Black Yeasts Isolated from many extreme environments.</title>
        <authorList>
            <person name="Coleine C."/>
            <person name="Stajich J.E."/>
            <person name="Selbmann L."/>
        </authorList>
    </citation>
    <scope>NUCLEOTIDE SEQUENCE [LARGE SCALE GENOMIC DNA]</scope>
    <source>
        <strain evidence="6 7">CCFEE 5910</strain>
    </source>
</reference>
<name>A0AAN7TA29_9EURO</name>
<gene>
    <name evidence="6" type="primary">SEC65</name>
    <name evidence="6" type="ORF">LTR05_001946</name>
</gene>
<dbReference type="InterPro" id="IPR002778">
    <property type="entry name" value="Signal_recog_particle_SRP19"/>
</dbReference>
<evidence type="ECO:0000256" key="5">
    <source>
        <dbReference type="SAM" id="MobiDB-lite"/>
    </source>
</evidence>
<evidence type="ECO:0000256" key="2">
    <source>
        <dbReference type="ARBA" id="ARBA00022490"/>
    </source>
</evidence>
<dbReference type="GO" id="GO:0006617">
    <property type="term" value="P:SRP-dependent cotranslational protein targeting to membrane, signal sequence recognition"/>
    <property type="evidence" value="ECO:0007669"/>
    <property type="project" value="TreeGrafter"/>
</dbReference>
<comment type="caution">
    <text evidence="6">The sequence shown here is derived from an EMBL/GenBank/DDBJ whole genome shotgun (WGS) entry which is preliminary data.</text>
</comment>
<keyword evidence="3" id="KW-0733">Signal recognition particle</keyword>
<dbReference type="GO" id="GO:0008312">
    <property type="term" value="F:7S RNA binding"/>
    <property type="evidence" value="ECO:0007669"/>
    <property type="project" value="InterPro"/>
</dbReference>
<dbReference type="Pfam" id="PF01922">
    <property type="entry name" value="SRP19"/>
    <property type="match status" value="1"/>
</dbReference>
<dbReference type="AlphaFoldDB" id="A0AAN7TA29"/>
<keyword evidence="4" id="KW-0687">Ribonucleoprotein</keyword>
<feature type="compositionally biased region" description="Acidic residues" evidence="5">
    <location>
        <begin position="9"/>
        <end position="23"/>
    </location>
</feature>
<dbReference type="Gene3D" id="3.30.56.30">
    <property type="entry name" value="Signal recognition particle, SRP19-like subunit"/>
    <property type="match status" value="1"/>
</dbReference>
<evidence type="ECO:0000256" key="4">
    <source>
        <dbReference type="ARBA" id="ARBA00023274"/>
    </source>
</evidence>
<dbReference type="Proteomes" id="UP001309876">
    <property type="component" value="Unassembled WGS sequence"/>
</dbReference>
<dbReference type="InterPro" id="IPR036521">
    <property type="entry name" value="SRP19-like_sf"/>
</dbReference>
<comment type="subcellular location">
    <subcellularLocation>
        <location evidence="1">Cytoplasm</location>
    </subcellularLocation>
</comment>
<organism evidence="6 7">
    <name type="scientific">Lithohypha guttulata</name>
    <dbReference type="NCBI Taxonomy" id="1690604"/>
    <lineage>
        <taxon>Eukaryota</taxon>
        <taxon>Fungi</taxon>
        <taxon>Dikarya</taxon>
        <taxon>Ascomycota</taxon>
        <taxon>Pezizomycotina</taxon>
        <taxon>Eurotiomycetes</taxon>
        <taxon>Chaetothyriomycetidae</taxon>
        <taxon>Chaetothyriales</taxon>
        <taxon>Trichomeriaceae</taxon>
        <taxon>Lithohypha</taxon>
    </lineage>
</organism>
<accession>A0AAN7TA29</accession>
<evidence type="ECO:0000256" key="1">
    <source>
        <dbReference type="ARBA" id="ARBA00004496"/>
    </source>
</evidence>
<feature type="compositionally biased region" description="Low complexity" evidence="5">
    <location>
        <begin position="30"/>
        <end position="46"/>
    </location>
</feature>
<proteinExistence type="predicted"/>
<protein>
    <submittedName>
        <fullName evidence="6">Signal recognition particle subunit</fullName>
    </submittedName>
</protein>
<dbReference type="SUPFAM" id="SSF69695">
    <property type="entry name" value="SRP19"/>
    <property type="match status" value="1"/>
</dbReference>
<keyword evidence="7" id="KW-1185">Reference proteome</keyword>
<dbReference type="GO" id="GO:0005786">
    <property type="term" value="C:signal recognition particle, endoplasmic reticulum targeting"/>
    <property type="evidence" value="ECO:0007669"/>
    <property type="project" value="UniProtKB-KW"/>
</dbReference>
<keyword evidence="2" id="KW-0963">Cytoplasm</keyword>
<dbReference type="PANTHER" id="PTHR17453">
    <property type="entry name" value="SIGNAL RECOGNITION PARTICLE 19 KD PROTEIN"/>
    <property type="match status" value="1"/>
</dbReference>
<dbReference type="FunFam" id="3.30.56.30:FF:000003">
    <property type="entry name" value="Signal recognition particle SEC65 subunit"/>
    <property type="match status" value="1"/>
</dbReference>
<evidence type="ECO:0000313" key="7">
    <source>
        <dbReference type="Proteomes" id="UP001309876"/>
    </source>
</evidence>
<feature type="region of interest" description="Disordered" evidence="5">
    <location>
        <begin position="1"/>
        <end position="65"/>
    </location>
</feature>
<dbReference type="EMBL" id="JAVRRJ010000001">
    <property type="protein sequence ID" value="KAK5091761.1"/>
    <property type="molecule type" value="Genomic_DNA"/>
</dbReference>
<feature type="compositionally biased region" description="Gly residues" evidence="5">
    <location>
        <begin position="271"/>
        <end position="281"/>
    </location>
</feature>
<evidence type="ECO:0000256" key="3">
    <source>
        <dbReference type="ARBA" id="ARBA00023135"/>
    </source>
</evidence>
<feature type="region of interest" description="Disordered" evidence="5">
    <location>
        <begin position="271"/>
        <end position="292"/>
    </location>
</feature>
<dbReference type="PANTHER" id="PTHR17453:SF0">
    <property type="entry name" value="SIGNAL RECOGNITION PARTICLE 19 KDA PROTEIN"/>
    <property type="match status" value="1"/>
</dbReference>
<sequence>MSNPRIEEVSDSDPEIDDPEDFLPNEIMRPVNAPAPQSSSASSPNPTLMQPPLPAQREVSDADMQARRAEVKPYASIYPIYFSKARSRHDGRRVSKKLAIDNPLAFSIFKAVRQVIGSSLRMSFEPDKTHPKDWSNPGRVKVQLFGPDTHKPLHPTIKNRKHLYNLVAEELVNNPTRPDDPLELKLQGLPVPENFLDTKIAVPRGWKMGNILPIHSAAVSGGGVSDNFLKEAMEEMKQMQAAQGGGQLPAGPGGMDMNAMAQMMQGMGGMGGFGGGGGNTGGSSKKKDKKKG</sequence>